<name>A0ABY5AIG6_9ACTO</name>
<dbReference type="EMBL" id="CP099547">
    <property type="protein sequence ID" value="USR79723.1"/>
    <property type="molecule type" value="Genomic_DNA"/>
</dbReference>
<keyword evidence="1" id="KW-0812">Transmembrane</keyword>
<dbReference type="RefSeq" id="WP_252673588.1">
    <property type="nucleotide sequence ID" value="NZ_CP099547.1"/>
</dbReference>
<keyword evidence="3" id="KW-1185">Reference proteome</keyword>
<protein>
    <submittedName>
        <fullName evidence="2">DUF2550 domain-containing protein</fullName>
    </submittedName>
</protein>
<organism evidence="2 3">
    <name type="scientific">Arcanobacterium pinnipediorum</name>
    <dbReference type="NCBI Taxonomy" id="1503041"/>
    <lineage>
        <taxon>Bacteria</taxon>
        <taxon>Bacillati</taxon>
        <taxon>Actinomycetota</taxon>
        <taxon>Actinomycetes</taxon>
        <taxon>Actinomycetales</taxon>
        <taxon>Actinomycetaceae</taxon>
        <taxon>Arcanobacterium</taxon>
    </lineage>
</organism>
<evidence type="ECO:0000313" key="2">
    <source>
        <dbReference type="EMBL" id="USR79723.1"/>
    </source>
</evidence>
<evidence type="ECO:0000256" key="1">
    <source>
        <dbReference type="SAM" id="Phobius"/>
    </source>
</evidence>
<feature type="transmembrane region" description="Helical" evidence="1">
    <location>
        <begin position="6"/>
        <end position="25"/>
    </location>
</feature>
<dbReference type="Proteomes" id="UP001056109">
    <property type="component" value="Chromosome"/>
</dbReference>
<dbReference type="Pfam" id="PF10739">
    <property type="entry name" value="DUF2550"/>
    <property type="match status" value="1"/>
</dbReference>
<accession>A0ABY5AIG6</accession>
<dbReference type="InterPro" id="IPR019675">
    <property type="entry name" value="DUF2550"/>
</dbReference>
<reference evidence="2" key="1">
    <citation type="submission" date="2022-06" db="EMBL/GenBank/DDBJ databases">
        <title>Complete Genome Sequence of Arcanobacterium pinnipediorum strain DSM 28752 isolated from a harbour seal.</title>
        <authorList>
            <person name="Borowiak M."/>
            <person name="Kreitlow A."/>
            <person name="Alssahen M."/>
            <person name="Malorny B."/>
            <person name="Laemmler C."/>
            <person name="Prenger-Berninghoff E."/>
            <person name="Siebert U."/>
            <person name="Ploetz M."/>
            <person name="Abdulmawjood A."/>
        </authorList>
    </citation>
    <scope>NUCLEOTIDE SEQUENCE</scope>
    <source>
        <strain evidence="2">DSM 28752</strain>
    </source>
</reference>
<evidence type="ECO:0000313" key="3">
    <source>
        <dbReference type="Proteomes" id="UP001056109"/>
    </source>
</evidence>
<proteinExistence type="predicted"/>
<sequence>MPWALWWTIVIVALCVILLGAYWLIRLRILFTRRGSFQMAVQKEGDEHWTTGIGVFKPFELSWYSTHSLSPYPQIQWRRGELDFTVKPANGSEIQVVRIVQGQNVWSLATTPLAVSGIVSWVDSAPPVEEPELF</sequence>
<gene>
    <name evidence="2" type="ORF">NG665_01660</name>
</gene>
<keyword evidence="1" id="KW-1133">Transmembrane helix</keyword>
<keyword evidence="1" id="KW-0472">Membrane</keyword>